<dbReference type="AlphaFoldDB" id="A0A550C9P9"/>
<name>A0A550C9P9_9AGAR</name>
<reference evidence="1 2" key="1">
    <citation type="journal article" date="2019" name="New Phytol.">
        <title>Comparative genomics reveals unique wood-decay strategies and fruiting body development in the Schizophyllaceae.</title>
        <authorList>
            <person name="Almasi E."/>
            <person name="Sahu N."/>
            <person name="Krizsan K."/>
            <person name="Balint B."/>
            <person name="Kovacs G.M."/>
            <person name="Kiss B."/>
            <person name="Cseklye J."/>
            <person name="Drula E."/>
            <person name="Henrissat B."/>
            <person name="Nagy I."/>
            <person name="Chovatia M."/>
            <person name="Adam C."/>
            <person name="LaButti K."/>
            <person name="Lipzen A."/>
            <person name="Riley R."/>
            <person name="Grigoriev I.V."/>
            <person name="Nagy L.G."/>
        </authorList>
    </citation>
    <scope>NUCLEOTIDE SEQUENCE [LARGE SCALE GENOMIC DNA]</scope>
    <source>
        <strain evidence="1 2">NL-1724</strain>
    </source>
</reference>
<comment type="caution">
    <text evidence="1">The sequence shown here is derived from an EMBL/GenBank/DDBJ whole genome shotgun (WGS) entry which is preliminary data.</text>
</comment>
<protein>
    <submittedName>
        <fullName evidence="1">Uncharacterized protein</fullName>
    </submittedName>
</protein>
<organism evidence="1 2">
    <name type="scientific">Schizophyllum amplum</name>
    <dbReference type="NCBI Taxonomy" id="97359"/>
    <lineage>
        <taxon>Eukaryota</taxon>
        <taxon>Fungi</taxon>
        <taxon>Dikarya</taxon>
        <taxon>Basidiomycota</taxon>
        <taxon>Agaricomycotina</taxon>
        <taxon>Agaricomycetes</taxon>
        <taxon>Agaricomycetidae</taxon>
        <taxon>Agaricales</taxon>
        <taxon>Schizophyllaceae</taxon>
        <taxon>Schizophyllum</taxon>
    </lineage>
</organism>
<proteinExistence type="predicted"/>
<sequence>MGRDIQSVDGEEKLGNSESIESLLGSRDFCAILGGGGSGALRFPANVALDGPRRDAFGIARLLSRPTDGG</sequence>
<evidence type="ECO:0000313" key="1">
    <source>
        <dbReference type="EMBL" id="TRM61531.1"/>
    </source>
</evidence>
<accession>A0A550C9P9</accession>
<dbReference type="Proteomes" id="UP000320762">
    <property type="component" value="Unassembled WGS sequence"/>
</dbReference>
<dbReference type="EMBL" id="VDMD01000016">
    <property type="protein sequence ID" value="TRM61531.1"/>
    <property type="molecule type" value="Genomic_DNA"/>
</dbReference>
<evidence type="ECO:0000313" key="2">
    <source>
        <dbReference type="Proteomes" id="UP000320762"/>
    </source>
</evidence>
<keyword evidence="2" id="KW-1185">Reference proteome</keyword>
<gene>
    <name evidence="1" type="ORF">BD626DRAFT_501326</name>
</gene>